<dbReference type="Gene3D" id="3.30.200.20">
    <property type="entry name" value="Phosphorylase Kinase, domain 1"/>
    <property type="match status" value="1"/>
</dbReference>
<feature type="repeat" description="WD" evidence="3">
    <location>
        <begin position="1037"/>
        <end position="1080"/>
    </location>
</feature>
<feature type="repeat" description="WD" evidence="3">
    <location>
        <begin position="725"/>
        <end position="758"/>
    </location>
</feature>
<sequence>MSEPEGARGGPQPWPVGATVEGRYRVEGVAGQGAMGQVLRVRHLQWEIDLAVKCPNADWFETEAQKRLFVAEAEDWVSLGMHPNICSCHYVRTMDGVPRVFAEYVGGGSLHDWITDGRLYAGGPDAATARVLDVAVQIAWGLGHAHGRQLIHQDVKPANVLIDDHTQGTVVAKVTDFGLARARRVAAPDSGMRTASPGTETPVSFGGMTKAYASPEQLARRSLGTSTDIFSFAASVLEMFTGRMCWGLGPQAGSVLESYRAGALVDPSLASIPPGLADLLERCLGIDPSARPASAADVATEIAGIYRRVTGRRYPRLEPQAADLRGDGHNNRALSLLDLREQDDARAAVEAEFTSALSADPQHAEATYNFGLMRWRRGEITDEKVVADLEAVRRDTGNSWAARHVLGLAHMERGDLTAARPLLERVNHELPGRPDVRTALEHLDSAAVRDAVCLGTREIRWAWTRPGWAEPILRVDVCADGRRAVTGGVDDEVRVWDVLTGRCLHTLEGHSGGVRSVRITPDGRYAASVGGDNTARFWDLDDGSCLRAARTAGRLAWAALSPRTGTAVGLEYTRRDGRAGAALVVWDLRSRQVRWRFDRDVHQFVEAELSPDGRWVLVAGYADCVARLWDLESGECRSVLGTEGANHMALCFDPDAGVAAVASSRNPTIDIWDLRGGGHVRTLTGHARFAESLAFGSDGKLLLSGGLDGTVRVWDVATGKCRRTFRGHDGEVRHVRWGKNHEYALSAGQDNSVRLWRMPRPYAAQPQLSRPRRHEELSERDDRVRALVDEAERRAATGDRAGALARLREARGVFGHERAPNVMAAWRALSATAARTGLRAVWTERSLAGHRNGIMSVDVTADGRIAASAGIDGTVRLWDPATGRSLRTFTHPGKGRHEAVDVVQLSADGSRVMASGRDGSVHAWSVGTGEQLYSVDGERLIAVDTAQPLMRMIGPLSRGPRSTRFTADGRQALIGGADRSFRLWDLERGVCLRTMTGHDGPVQSAWIDGRGRLAATAGADATVRLWDLATGHCLRVLHGHTHWAMAVTLSGDGRFAMSAGGYSDRSVRVWDVATGDTVAVLDQHLGNARGIRFTPDGRYAVSGAEDSTLRIWDIASGRSLRTVEAHPGGVQCIALTGDGHFLVSGGDDAVVRLWALDWDLDVG</sequence>
<evidence type="ECO:0000256" key="2">
    <source>
        <dbReference type="ARBA" id="ARBA00022737"/>
    </source>
</evidence>
<dbReference type="Pfam" id="PF00069">
    <property type="entry name" value="Pkinase"/>
    <property type="match status" value="1"/>
</dbReference>
<dbReference type="InterPro" id="IPR011009">
    <property type="entry name" value="Kinase-like_dom_sf"/>
</dbReference>
<dbReference type="InterPro" id="IPR015943">
    <property type="entry name" value="WD40/YVTN_repeat-like_dom_sf"/>
</dbReference>
<feature type="repeat" description="WD" evidence="3">
    <location>
        <begin position="465"/>
        <end position="506"/>
    </location>
</feature>
<name>A0A6I6NAE8_9ACTN</name>
<dbReference type="SMART" id="SM00320">
    <property type="entry name" value="WD40"/>
    <property type="match status" value="13"/>
</dbReference>
<dbReference type="SUPFAM" id="SSF48452">
    <property type="entry name" value="TPR-like"/>
    <property type="match status" value="1"/>
</dbReference>
<feature type="repeat" description="WD" evidence="3">
    <location>
        <begin position="995"/>
        <end position="1036"/>
    </location>
</feature>
<dbReference type="Proteomes" id="UP000436138">
    <property type="component" value="Chromosome"/>
</dbReference>
<evidence type="ECO:0000256" key="3">
    <source>
        <dbReference type="PROSITE-ProRule" id="PRU00221"/>
    </source>
</evidence>
<keyword evidence="7" id="KW-1185">Reference proteome</keyword>
<keyword evidence="6" id="KW-0418">Kinase</keyword>
<dbReference type="PROSITE" id="PS50082">
    <property type="entry name" value="WD_REPEATS_2"/>
    <property type="match status" value="11"/>
</dbReference>
<dbReference type="InterPro" id="IPR036322">
    <property type="entry name" value="WD40_repeat_dom_sf"/>
</dbReference>
<proteinExistence type="predicted"/>
<dbReference type="Pfam" id="PF00400">
    <property type="entry name" value="WD40"/>
    <property type="match status" value="10"/>
</dbReference>
<gene>
    <name evidence="6" type="ORF">GQF42_23860</name>
</gene>
<dbReference type="SMART" id="SM00220">
    <property type="entry name" value="S_TKc"/>
    <property type="match status" value="1"/>
</dbReference>
<reference evidence="6 7" key="1">
    <citation type="submission" date="2019-12" db="EMBL/GenBank/DDBJ databases">
        <title>Streptomyces sp. strain T44 isolated from rhizosphere soil of Broussonetia papyrifera.</title>
        <authorList>
            <person name="Mo P."/>
        </authorList>
    </citation>
    <scope>NUCLEOTIDE SEQUENCE [LARGE SCALE GENOMIC DNA]</scope>
    <source>
        <strain evidence="6 7">T44</strain>
    </source>
</reference>
<evidence type="ECO:0000256" key="1">
    <source>
        <dbReference type="ARBA" id="ARBA00022574"/>
    </source>
</evidence>
<feature type="region of interest" description="Disordered" evidence="4">
    <location>
        <begin position="188"/>
        <end position="207"/>
    </location>
</feature>
<dbReference type="CDD" id="cd00200">
    <property type="entry name" value="WD40"/>
    <property type="match status" value="2"/>
</dbReference>
<evidence type="ECO:0000313" key="6">
    <source>
        <dbReference type="EMBL" id="QHA05915.1"/>
    </source>
</evidence>
<dbReference type="InterPro" id="IPR001680">
    <property type="entry name" value="WD40_rpt"/>
</dbReference>
<keyword evidence="1 3" id="KW-0853">WD repeat</keyword>
<evidence type="ECO:0000313" key="7">
    <source>
        <dbReference type="Proteomes" id="UP000436138"/>
    </source>
</evidence>
<dbReference type="PROSITE" id="PS50011">
    <property type="entry name" value="PROTEIN_KINASE_DOM"/>
    <property type="match status" value="1"/>
</dbReference>
<dbReference type="InterPro" id="IPR011990">
    <property type="entry name" value="TPR-like_helical_dom_sf"/>
</dbReference>
<dbReference type="InterPro" id="IPR019775">
    <property type="entry name" value="WD40_repeat_CS"/>
</dbReference>
<feature type="repeat" description="WD" evidence="3">
    <location>
        <begin position="1081"/>
        <end position="1122"/>
    </location>
</feature>
<dbReference type="SUPFAM" id="SSF50978">
    <property type="entry name" value="WD40 repeat-like"/>
    <property type="match status" value="2"/>
</dbReference>
<dbReference type="AlphaFoldDB" id="A0A6I6NAE8"/>
<feature type="repeat" description="WD" evidence="3">
    <location>
        <begin position="847"/>
        <end position="888"/>
    </location>
</feature>
<dbReference type="Gene3D" id="1.10.510.10">
    <property type="entry name" value="Transferase(Phosphotransferase) domain 1"/>
    <property type="match status" value="1"/>
</dbReference>
<keyword evidence="2" id="KW-0677">Repeat</keyword>
<feature type="repeat" description="WD" evidence="3">
    <location>
        <begin position="893"/>
        <end position="934"/>
    </location>
</feature>
<dbReference type="Gene3D" id="1.25.40.10">
    <property type="entry name" value="Tetratricopeptide repeat domain"/>
    <property type="match status" value="1"/>
</dbReference>
<evidence type="ECO:0000256" key="4">
    <source>
        <dbReference type="SAM" id="MobiDB-lite"/>
    </source>
</evidence>
<dbReference type="PROSITE" id="PS00108">
    <property type="entry name" value="PROTEIN_KINASE_ST"/>
    <property type="match status" value="1"/>
</dbReference>
<dbReference type="Gene3D" id="2.130.10.10">
    <property type="entry name" value="YVTN repeat-like/Quinoprotein amine dehydrogenase"/>
    <property type="match status" value="5"/>
</dbReference>
<feature type="repeat" description="WD" evidence="3">
    <location>
        <begin position="507"/>
        <end position="548"/>
    </location>
</feature>
<accession>A0A6I6NAE8</accession>
<dbReference type="PROSITE" id="PS00678">
    <property type="entry name" value="WD_REPEATS_1"/>
    <property type="match status" value="6"/>
</dbReference>
<dbReference type="KEGG" id="sbro:GQF42_23860"/>
<dbReference type="PROSITE" id="PS50294">
    <property type="entry name" value="WD_REPEATS_REGION"/>
    <property type="match status" value="7"/>
</dbReference>
<dbReference type="PANTHER" id="PTHR19879">
    <property type="entry name" value="TRANSCRIPTION INITIATION FACTOR TFIID"/>
    <property type="match status" value="1"/>
</dbReference>
<dbReference type="InterPro" id="IPR008271">
    <property type="entry name" value="Ser/Thr_kinase_AS"/>
</dbReference>
<dbReference type="CDD" id="cd14014">
    <property type="entry name" value="STKc_PknB_like"/>
    <property type="match status" value="1"/>
</dbReference>
<dbReference type="SUPFAM" id="SSF56112">
    <property type="entry name" value="Protein kinase-like (PK-like)"/>
    <property type="match status" value="1"/>
</dbReference>
<organism evidence="6 7">
    <name type="scientific">Streptomyces broussonetiae</name>
    <dbReference type="NCBI Taxonomy" id="2686304"/>
    <lineage>
        <taxon>Bacteria</taxon>
        <taxon>Bacillati</taxon>
        <taxon>Actinomycetota</taxon>
        <taxon>Actinomycetes</taxon>
        <taxon>Kitasatosporales</taxon>
        <taxon>Streptomycetaceae</taxon>
        <taxon>Streptomyces</taxon>
    </lineage>
</organism>
<feature type="repeat" description="WD" evidence="3">
    <location>
        <begin position="1123"/>
        <end position="1154"/>
    </location>
</feature>
<protein>
    <submittedName>
        <fullName evidence="6">Protein kinase</fullName>
    </submittedName>
</protein>
<feature type="repeat" description="WD" evidence="3">
    <location>
        <begin position="965"/>
        <end position="994"/>
    </location>
</feature>
<dbReference type="PANTHER" id="PTHR19879:SF9">
    <property type="entry name" value="TRANSCRIPTION INITIATION FACTOR TFIID SUBUNIT 5"/>
    <property type="match status" value="1"/>
</dbReference>
<dbReference type="PRINTS" id="PR00320">
    <property type="entry name" value="GPROTEINBRPT"/>
</dbReference>
<dbReference type="RefSeq" id="WP_158923067.1">
    <property type="nucleotide sequence ID" value="NZ_CP047020.1"/>
</dbReference>
<keyword evidence="6" id="KW-0808">Transferase</keyword>
<dbReference type="InterPro" id="IPR000719">
    <property type="entry name" value="Prot_kinase_dom"/>
</dbReference>
<evidence type="ECO:0000259" key="5">
    <source>
        <dbReference type="PROSITE" id="PS50011"/>
    </source>
</evidence>
<dbReference type="GO" id="GO:0004672">
    <property type="term" value="F:protein kinase activity"/>
    <property type="evidence" value="ECO:0007669"/>
    <property type="project" value="InterPro"/>
</dbReference>
<dbReference type="GO" id="GO:0005524">
    <property type="term" value="F:ATP binding"/>
    <property type="evidence" value="ECO:0007669"/>
    <property type="project" value="InterPro"/>
</dbReference>
<feature type="repeat" description="WD" evidence="3">
    <location>
        <begin position="683"/>
        <end position="724"/>
    </location>
</feature>
<dbReference type="EMBL" id="CP047020">
    <property type="protein sequence ID" value="QHA05915.1"/>
    <property type="molecule type" value="Genomic_DNA"/>
</dbReference>
<feature type="domain" description="Protein kinase" evidence="5">
    <location>
        <begin position="24"/>
        <end position="317"/>
    </location>
</feature>
<dbReference type="InterPro" id="IPR020472">
    <property type="entry name" value="WD40_PAC1"/>
</dbReference>